<name>A0A2P9HKF8_9HYPH</name>
<accession>A0A2P9HKF8</accession>
<dbReference type="AlphaFoldDB" id="A0A2P9HKF8"/>
<evidence type="ECO:0000313" key="3">
    <source>
        <dbReference type="Proteomes" id="UP000246073"/>
    </source>
</evidence>
<sequence>MRRTASHFSNCSNVVLFPHPEEPPELVEGRRLEGRGKTHRACPHPSTLRRAQDDASLRSAPQDEE</sequence>
<evidence type="ECO:0000313" key="2">
    <source>
        <dbReference type="EMBL" id="SPL64568.1"/>
    </source>
</evidence>
<organism evidence="2 3">
    <name type="scientific">Ochrobactrum soli</name>
    <dbReference type="NCBI Taxonomy" id="2448455"/>
    <lineage>
        <taxon>Bacteria</taxon>
        <taxon>Pseudomonadati</taxon>
        <taxon>Pseudomonadota</taxon>
        <taxon>Alphaproteobacteria</taxon>
        <taxon>Hyphomicrobiales</taxon>
        <taxon>Brucellaceae</taxon>
        <taxon>Brucella/Ochrobactrum group</taxon>
        <taxon>Ochrobactrum</taxon>
    </lineage>
</organism>
<protein>
    <submittedName>
        <fullName evidence="2">Uncharacterized protein</fullName>
    </submittedName>
</protein>
<reference evidence="3" key="1">
    <citation type="submission" date="2017-12" db="EMBL/GenBank/DDBJ databases">
        <authorList>
            <person name="Diaz M."/>
        </authorList>
    </citation>
    <scope>NUCLEOTIDE SEQUENCE [LARGE SCALE GENOMIC DNA]</scope>
    <source>
        <strain evidence="3">FI11154</strain>
    </source>
</reference>
<dbReference type="EMBL" id="OOFM01000005">
    <property type="protein sequence ID" value="SPL64568.1"/>
    <property type="molecule type" value="Genomic_DNA"/>
</dbReference>
<evidence type="ECO:0000256" key="1">
    <source>
        <dbReference type="SAM" id="MobiDB-lite"/>
    </source>
</evidence>
<gene>
    <name evidence="2" type="ORF">OHAE_435</name>
</gene>
<proteinExistence type="predicted"/>
<dbReference type="Proteomes" id="UP000246073">
    <property type="component" value="Unassembled WGS sequence"/>
</dbReference>
<feature type="region of interest" description="Disordered" evidence="1">
    <location>
        <begin position="31"/>
        <end position="65"/>
    </location>
</feature>